<evidence type="ECO:0000256" key="1">
    <source>
        <dbReference type="SAM" id="Phobius"/>
    </source>
</evidence>
<dbReference type="KEGG" id="taa:NMY3_01580"/>
<dbReference type="Proteomes" id="UP000058925">
    <property type="component" value="Chromosome"/>
</dbReference>
<dbReference type="SUPFAM" id="SSF53850">
    <property type="entry name" value="Periplasmic binding protein-like II"/>
    <property type="match status" value="1"/>
</dbReference>
<keyword evidence="3" id="KW-1185">Reference proteome</keyword>
<organism evidence="2 3">
    <name type="scientific">Candidatus Nitrosocosmicus oleophilus</name>
    <dbReference type="NCBI Taxonomy" id="1353260"/>
    <lineage>
        <taxon>Archaea</taxon>
        <taxon>Nitrososphaerota</taxon>
        <taxon>Nitrososphaeria</taxon>
        <taxon>Nitrososphaerales</taxon>
        <taxon>Nitrososphaeraceae</taxon>
        <taxon>Candidatus Nitrosocosmicus</taxon>
    </lineage>
</organism>
<dbReference type="AlphaFoldDB" id="A0A654LZN3"/>
<accession>A0A654LZN3</accession>
<sequence>MYVTIRLLRSALITAIGVLAVSILANYSLSFGSNLQQIDNSSNKENVTLSAILEDQGDPARWNSLIGPALDRLREGHPDITINIDYRTFPYNETREKLLSTLSDHIPIDLITLDQIWLGEFAEDRLIADLTNYTQTWGRQKDWYEVNWDGGAVDKNIYGIWAWTDVRGIWYWKDLLDEASVDPNSLKTWDGYIAAAKQLNSVLRPKGIEGVHLTGAGHSPDLWYPYLWMLGGNILQEREGHPTKGTYWFPAFNNSEGVRAMKFIKDQVDAGIKPQKNHFWGEEFLDRKFAVMIEALQHHIPITTADSRTAFEERVGFIPMFPVPHEDNQTSTLMGGWLFSIPSTSTHKDLAWELITIMLEPDILGPYLVNHANLPTQIQIGEGPFSEEPMRVIPYYNDLISMIPSGHERPNIREYPQIAEFVKEALDSVLYKGADPKRSLDDAASASAKVLGWL</sequence>
<evidence type="ECO:0000313" key="2">
    <source>
        <dbReference type="EMBL" id="ALI35783.1"/>
    </source>
</evidence>
<reference evidence="3" key="1">
    <citation type="submission" date="2015-10" db="EMBL/GenBank/DDBJ databases">
        <title>Niche specialization of a soil ammonia-oxidizing archaeon, Candidatus Nitrosocosmicus oleophilus.</title>
        <authorList>
            <person name="Jung M.-Y."/>
            <person name="Rhee S.-K."/>
        </authorList>
    </citation>
    <scope>NUCLEOTIDE SEQUENCE [LARGE SCALE GENOMIC DNA]</scope>
    <source>
        <strain evidence="3">MY3</strain>
    </source>
</reference>
<name>A0A654LZN3_9ARCH</name>
<dbReference type="EMBL" id="CP012850">
    <property type="protein sequence ID" value="ALI35783.1"/>
    <property type="molecule type" value="Genomic_DNA"/>
</dbReference>
<keyword evidence="1" id="KW-0472">Membrane</keyword>
<dbReference type="PANTHER" id="PTHR43649">
    <property type="entry name" value="ARABINOSE-BINDING PROTEIN-RELATED"/>
    <property type="match status" value="1"/>
</dbReference>
<dbReference type="InterPro" id="IPR006059">
    <property type="entry name" value="SBP"/>
</dbReference>
<protein>
    <submittedName>
        <fullName evidence="2">ABC transporter substrate-binding protein YesO</fullName>
    </submittedName>
</protein>
<evidence type="ECO:0000313" key="3">
    <source>
        <dbReference type="Proteomes" id="UP000058925"/>
    </source>
</evidence>
<dbReference type="PANTHER" id="PTHR43649:SF12">
    <property type="entry name" value="DIACETYLCHITOBIOSE BINDING PROTEIN DASA"/>
    <property type="match status" value="1"/>
</dbReference>
<keyword evidence="1" id="KW-1133">Transmembrane helix</keyword>
<proteinExistence type="predicted"/>
<dbReference type="Pfam" id="PF01547">
    <property type="entry name" value="SBP_bac_1"/>
    <property type="match status" value="1"/>
</dbReference>
<gene>
    <name evidence="2" type="primary">yesO_1</name>
    <name evidence="2" type="ORF">NMY3_01580</name>
</gene>
<dbReference type="InterPro" id="IPR050490">
    <property type="entry name" value="Bact_solute-bd_prot1"/>
</dbReference>
<feature type="transmembrane region" description="Helical" evidence="1">
    <location>
        <begin position="7"/>
        <end position="29"/>
    </location>
</feature>
<keyword evidence="1" id="KW-0812">Transmembrane</keyword>
<dbReference type="Gene3D" id="3.40.190.10">
    <property type="entry name" value="Periplasmic binding protein-like II"/>
    <property type="match status" value="2"/>
</dbReference>